<feature type="transmembrane region" description="Helical" evidence="1">
    <location>
        <begin position="344"/>
        <end position="367"/>
    </location>
</feature>
<dbReference type="EMBL" id="BOPV01000001">
    <property type="protein sequence ID" value="GIL39881.1"/>
    <property type="molecule type" value="Genomic_DNA"/>
</dbReference>
<dbReference type="InterPro" id="IPR036034">
    <property type="entry name" value="PDZ_sf"/>
</dbReference>
<dbReference type="InterPro" id="IPR001478">
    <property type="entry name" value="PDZ"/>
</dbReference>
<organism evidence="3 4">
    <name type="scientific">Roseiterribacter gracilis</name>
    <dbReference type="NCBI Taxonomy" id="2812848"/>
    <lineage>
        <taxon>Bacteria</taxon>
        <taxon>Pseudomonadati</taxon>
        <taxon>Pseudomonadota</taxon>
        <taxon>Alphaproteobacteria</taxon>
        <taxon>Rhodospirillales</taxon>
        <taxon>Roseiterribacteraceae</taxon>
        <taxon>Roseiterribacter</taxon>
    </lineage>
</organism>
<dbReference type="Gene3D" id="3.30.450.40">
    <property type="match status" value="1"/>
</dbReference>
<name>A0A8S8XDK2_9PROT</name>
<dbReference type="SUPFAM" id="SSF55781">
    <property type="entry name" value="GAF domain-like"/>
    <property type="match status" value="1"/>
</dbReference>
<protein>
    <recommendedName>
        <fullName evidence="2">PDZ domain-containing protein</fullName>
    </recommendedName>
</protein>
<evidence type="ECO:0000259" key="2">
    <source>
        <dbReference type="PROSITE" id="PS50106"/>
    </source>
</evidence>
<accession>A0A8S8XDK2</accession>
<dbReference type="PROSITE" id="PS50106">
    <property type="entry name" value="PDZ"/>
    <property type="match status" value="1"/>
</dbReference>
<feature type="transmembrane region" description="Helical" evidence="1">
    <location>
        <begin position="217"/>
        <end position="241"/>
    </location>
</feature>
<gene>
    <name evidence="3" type="ORF">TMPK1_21180</name>
</gene>
<feature type="transmembrane region" description="Helical" evidence="1">
    <location>
        <begin position="309"/>
        <end position="332"/>
    </location>
</feature>
<dbReference type="InterPro" id="IPR029016">
    <property type="entry name" value="GAF-like_dom_sf"/>
</dbReference>
<feature type="domain" description="PDZ" evidence="2">
    <location>
        <begin position="32"/>
        <end position="79"/>
    </location>
</feature>
<proteinExistence type="predicted"/>
<dbReference type="Gene3D" id="2.30.42.10">
    <property type="match status" value="1"/>
</dbReference>
<feature type="transmembrane region" description="Helical" evidence="1">
    <location>
        <begin position="12"/>
        <end position="32"/>
    </location>
</feature>
<reference evidence="3" key="1">
    <citation type="submission" date="2021-02" db="EMBL/GenBank/DDBJ databases">
        <title>Genome sequence of Rhodospirillales sp. strain TMPK1 isolated from soil.</title>
        <authorList>
            <person name="Nakai R."/>
            <person name="Kusada H."/>
            <person name="Tamaki H."/>
        </authorList>
    </citation>
    <scope>NUCLEOTIDE SEQUENCE</scope>
    <source>
        <strain evidence="3">TMPK1</strain>
    </source>
</reference>
<comment type="caution">
    <text evidence="3">The sequence shown here is derived from an EMBL/GenBank/DDBJ whole genome shotgun (WGS) entry which is preliminary data.</text>
</comment>
<feature type="transmembrane region" description="Helical" evidence="1">
    <location>
        <begin position="156"/>
        <end position="173"/>
    </location>
</feature>
<dbReference type="RefSeq" id="WP_420243000.1">
    <property type="nucleotide sequence ID" value="NZ_BOPV01000001.1"/>
</dbReference>
<sequence length="575" mass="62888">MTRTTDRFLRLAALLMAFWGFVLVALEAPSWIEQMTTGQSGSTGFGFQAEGGHLFSGRIVLTSIAEGGPADRAGLKVGDVAEIPVHTQYAPRPGLTVSLLVYRADGSSEMLTLPVDAIPEQFTLFVRRLLYVGFTLFLALAALVAWRGPSTLPSRLLALAFALYGQTSAYAYIDDDALRMAGQMSWTFSLSTAPLCLALFVVFYVRERTSGAGFRAPLRWTLLGICVLAASVLFSLFRLRLYMPHYMYATPQYGALLLVCTLVAQALWRGWSKAGGEDRQRFRWIAIATTAVLAGDLIGATPIPVWQSFLVIGLVSYVAKITGAILLVYALLRHRVIDFGFAINRATVFGATSLLLVGLFAACTALADRLLRFDDGAERNWIDIAITFVLAIAATRLRKLVEDWVERLLFQSWRAREQALRDFLQRAAHFTRPDPLLDGFAALLTQFAGADAAAILLQAPDGRFTSVRGDAAPLDVDAALTVELRATSGAVRWHGGLALPMRRGGALFGVVLLKPRANGEIYRPDEIELLAGAARQVGNDLQALQLVVRESDRFDSIVERLDRIESKLSPLSQTA</sequence>
<feature type="transmembrane region" description="Helical" evidence="1">
    <location>
        <begin position="129"/>
        <end position="149"/>
    </location>
</feature>
<keyword evidence="1" id="KW-0472">Membrane</keyword>
<evidence type="ECO:0000313" key="3">
    <source>
        <dbReference type="EMBL" id="GIL39881.1"/>
    </source>
</evidence>
<dbReference type="CDD" id="cd00136">
    <property type="entry name" value="PDZ_canonical"/>
    <property type="match status" value="1"/>
</dbReference>
<feature type="transmembrane region" description="Helical" evidence="1">
    <location>
        <begin position="253"/>
        <end position="272"/>
    </location>
</feature>
<keyword evidence="1" id="KW-0812">Transmembrane</keyword>
<evidence type="ECO:0000256" key="1">
    <source>
        <dbReference type="SAM" id="Phobius"/>
    </source>
</evidence>
<keyword evidence="4" id="KW-1185">Reference proteome</keyword>
<evidence type="ECO:0000313" key="4">
    <source>
        <dbReference type="Proteomes" id="UP000681075"/>
    </source>
</evidence>
<feature type="transmembrane region" description="Helical" evidence="1">
    <location>
        <begin position="185"/>
        <end position="205"/>
    </location>
</feature>
<feature type="transmembrane region" description="Helical" evidence="1">
    <location>
        <begin position="284"/>
        <end position="303"/>
    </location>
</feature>
<dbReference type="SUPFAM" id="SSF50156">
    <property type="entry name" value="PDZ domain-like"/>
    <property type="match status" value="1"/>
</dbReference>
<keyword evidence="1" id="KW-1133">Transmembrane helix</keyword>
<dbReference type="Proteomes" id="UP000681075">
    <property type="component" value="Unassembled WGS sequence"/>
</dbReference>
<dbReference type="AlphaFoldDB" id="A0A8S8XDK2"/>